<proteinExistence type="predicted"/>
<feature type="non-terminal residue" evidence="2">
    <location>
        <position position="1"/>
    </location>
</feature>
<keyword evidence="3" id="KW-1185">Reference proteome</keyword>
<accession>A0A2U3NC12</accession>
<protein>
    <submittedName>
        <fullName evidence="2">Uncharacterized protein</fullName>
    </submittedName>
</protein>
<sequence length="291" mass="32359">VTRPTAVDAASARVAAVRDDPPGRLALMRKLYEVPADADRGHLPYRQAAAAFMRWQLRRGLLNPVDGPAPGSPWWRAVNERLLRDGWEARALAFGHAGAPSARGVAASLEFIRQPSAPRWYRAHNISVVSAYLDHHHLASGESRVERFFINLVLMRVLYAHALVAAPRLALGWLSFAGRPLGDPRLGMTGIFLSLSRVLPDRYPLGDDLTPYLRAEHGMAHLLDVGVISPRLELLYDWSARDLAIPGLRALLDDQTPCYAWPAQDRQPWRPPPSRAARLARRVMPATRPTP</sequence>
<evidence type="ECO:0000313" key="2">
    <source>
        <dbReference type="EMBL" id="SPM29023.1"/>
    </source>
</evidence>
<dbReference type="Proteomes" id="UP000241595">
    <property type="component" value="Unassembled WGS sequence"/>
</dbReference>
<dbReference type="STRING" id="1841859.GCA_900157385_02510"/>
<reference evidence="2 3" key="1">
    <citation type="submission" date="2017-01" db="EMBL/GenBank/DDBJ databases">
        <authorList>
            <consortium name="Urmite Genomes"/>
        </authorList>
    </citation>
    <scope>NUCLEOTIDE SEQUENCE [LARGE SCALE GENOMIC DNA]</scope>
    <source>
        <strain evidence="2 3">AB308</strain>
    </source>
</reference>
<feature type="region of interest" description="Disordered" evidence="1">
    <location>
        <begin position="263"/>
        <end position="291"/>
    </location>
</feature>
<dbReference type="AlphaFoldDB" id="A0A2U3NC12"/>
<organism evidence="2 3">
    <name type="scientific">Mycobacterium terramassiliense</name>
    <dbReference type="NCBI Taxonomy" id="1841859"/>
    <lineage>
        <taxon>Bacteria</taxon>
        <taxon>Bacillati</taxon>
        <taxon>Actinomycetota</taxon>
        <taxon>Actinomycetes</taxon>
        <taxon>Mycobacteriales</taxon>
        <taxon>Mycobacteriaceae</taxon>
        <taxon>Mycobacterium</taxon>
    </lineage>
</organism>
<dbReference type="EMBL" id="FTRV01000011">
    <property type="protein sequence ID" value="SPM29023.1"/>
    <property type="molecule type" value="Genomic_DNA"/>
</dbReference>
<gene>
    <name evidence="2" type="ORF">MTAB308_2514</name>
</gene>
<name>A0A2U3NC12_9MYCO</name>
<evidence type="ECO:0000313" key="3">
    <source>
        <dbReference type="Proteomes" id="UP000241595"/>
    </source>
</evidence>
<evidence type="ECO:0000256" key="1">
    <source>
        <dbReference type="SAM" id="MobiDB-lite"/>
    </source>
</evidence>